<evidence type="ECO:0000256" key="5">
    <source>
        <dbReference type="ARBA" id="ARBA00022741"/>
    </source>
</evidence>
<dbReference type="Pfam" id="PF07730">
    <property type="entry name" value="HisKA_3"/>
    <property type="match status" value="1"/>
</dbReference>
<gene>
    <name evidence="11" type="ORF">GCM10025866_10770</name>
</gene>
<sequence length="381" mass="39455">MAVDSPAAVAREDRIADLVYAGVAALAAGAAALESEFSPVVAVWLLVGLVPWVLVVLRREPPLPAFAVLALAPVLAVTLIWGIGVALFVGTAAASRVAARAQGLWLVAAVTIVAVALPFLPPLAGHEAQLGSLYFAFGNLFGVLVGVLLRRTSELTRRLRAADARLLEASAREERHRLARDVHDLVAHSLTVVVLHIGGARRLLRSDPTTTEAALGDAERVCRESLDGIRGVVGLLRDDGQAADPAVDLADLVSTYRDAGRPAELILHGDADGLPLLTRGTLHRVVQEALANASRYAPPGSPVTVDVAVTDSGVTARIENVLSGTAPSPRGAGGFGLIGLREQVAAVGGELTSGPAGANWTVLCRLPVATGSLPSASRTLR</sequence>
<keyword evidence="9" id="KW-1133">Transmembrane helix</keyword>
<dbReference type="Proteomes" id="UP001321498">
    <property type="component" value="Chromosome"/>
</dbReference>
<keyword evidence="5" id="KW-0547">Nucleotide-binding</keyword>
<evidence type="ECO:0000313" key="11">
    <source>
        <dbReference type="EMBL" id="BDZ45168.1"/>
    </source>
</evidence>
<dbReference type="InterPro" id="IPR050482">
    <property type="entry name" value="Sensor_HK_TwoCompSys"/>
</dbReference>
<feature type="transmembrane region" description="Helical" evidence="9">
    <location>
        <begin position="101"/>
        <end position="120"/>
    </location>
</feature>
<dbReference type="InterPro" id="IPR011712">
    <property type="entry name" value="Sig_transdc_His_kin_sub3_dim/P"/>
</dbReference>
<keyword evidence="9" id="KW-0812">Transmembrane</keyword>
<comment type="catalytic activity">
    <reaction evidence="1">
        <text>ATP + protein L-histidine = ADP + protein N-phospho-L-histidine.</text>
        <dbReference type="EC" id="2.7.13.3"/>
    </reaction>
</comment>
<dbReference type="PANTHER" id="PTHR24421:SF10">
    <property type="entry name" value="NITRATE_NITRITE SENSOR PROTEIN NARQ"/>
    <property type="match status" value="1"/>
</dbReference>
<evidence type="ECO:0000256" key="3">
    <source>
        <dbReference type="ARBA" id="ARBA00022553"/>
    </source>
</evidence>
<dbReference type="RefSeq" id="WP_286278559.1">
    <property type="nucleotide sequence ID" value="NZ_AP027731.1"/>
</dbReference>
<dbReference type="InterPro" id="IPR036890">
    <property type="entry name" value="HATPase_C_sf"/>
</dbReference>
<evidence type="ECO:0000256" key="9">
    <source>
        <dbReference type="SAM" id="Phobius"/>
    </source>
</evidence>
<evidence type="ECO:0000256" key="7">
    <source>
        <dbReference type="ARBA" id="ARBA00022840"/>
    </source>
</evidence>
<evidence type="ECO:0000256" key="2">
    <source>
        <dbReference type="ARBA" id="ARBA00012438"/>
    </source>
</evidence>
<feature type="domain" description="Signal transduction histidine kinase subgroup 3 dimerisation and phosphoacceptor" evidence="10">
    <location>
        <begin position="174"/>
        <end position="239"/>
    </location>
</feature>
<evidence type="ECO:0000256" key="8">
    <source>
        <dbReference type="ARBA" id="ARBA00023012"/>
    </source>
</evidence>
<evidence type="ECO:0000313" key="12">
    <source>
        <dbReference type="Proteomes" id="UP001321498"/>
    </source>
</evidence>
<feature type="transmembrane region" description="Helical" evidence="9">
    <location>
        <begin position="63"/>
        <end position="89"/>
    </location>
</feature>
<dbReference type="PANTHER" id="PTHR24421">
    <property type="entry name" value="NITRATE/NITRITE SENSOR PROTEIN NARX-RELATED"/>
    <property type="match status" value="1"/>
</dbReference>
<feature type="transmembrane region" description="Helical" evidence="9">
    <location>
        <begin position="132"/>
        <end position="149"/>
    </location>
</feature>
<evidence type="ECO:0000256" key="1">
    <source>
        <dbReference type="ARBA" id="ARBA00000085"/>
    </source>
</evidence>
<dbReference type="EC" id="2.7.13.3" evidence="2"/>
<evidence type="ECO:0000256" key="6">
    <source>
        <dbReference type="ARBA" id="ARBA00022777"/>
    </source>
</evidence>
<dbReference type="Gene3D" id="1.20.5.1930">
    <property type="match status" value="1"/>
</dbReference>
<organism evidence="11 12">
    <name type="scientific">Naasia aerilata</name>
    <dbReference type="NCBI Taxonomy" id="1162966"/>
    <lineage>
        <taxon>Bacteria</taxon>
        <taxon>Bacillati</taxon>
        <taxon>Actinomycetota</taxon>
        <taxon>Actinomycetes</taxon>
        <taxon>Micrococcales</taxon>
        <taxon>Microbacteriaceae</taxon>
        <taxon>Naasia</taxon>
    </lineage>
</organism>
<name>A0ABN6XLX2_9MICO</name>
<accession>A0ABN6XLX2</accession>
<keyword evidence="4" id="KW-0808">Transferase</keyword>
<keyword evidence="7" id="KW-0067">ATP-binding</keyword>
<feature type="transmembrane region" description="Helical" evidence="9">
    <location>
        <begin position="40"/>
        <end position="57"/>
    </location>
</feature>
<reference evidence="12" key="1">
    <citation type="journal article" date="2019" name="Int. J. Syst. Evol. Microbiol.">
        <title>The Global Catalogue of Microorganisms (GCM) 10K type strain sequencing project: providing services to taxonomists for standard genome sequencing and annotation.</title>
        <authorList>
            <consortium name="The Broad Institute Genomics Platform"/>
            <consortium name="The Broad Institute Genome Sequencing Center for Infectious Disease"/>
            <person name="Wu L."/>
            <person name="Ma J."/>
        </authorList>
    </citation>
    <scope>NUCLEOTIDE SEQUENCE [LARGE SCALE GENOMIC DNA]</scope>
    <source>
        <strain evidence="12">NBRC 108725</strain>
    </source>
</reference>
<protein>
    <recommendedName>
        <fullName evidence="2">histidine kinase</fullName>
        <ecNumber evidence="2">2.7.13.3</ecNumber>
    </recommendedName>
</protein>
<dbReference type="CDD" id="cd16917">
    <property type="entry name" value="HATPase_UhpB-NarQ-NarX-like"/>
    <property type="match status" value="1"/>
</dbReference>
<dbReference type="SUPFAM" id="SSF55874">
    <property type="entry name" value="ATPase domain of HSP90 chaperone/DNA topoisomerase II/histidine kinase"/>
    <property type="match status" value="1"/>
</dbReference>
<feature type="transmembrane region" description="Helical" evidence="9">
    <location>
        <begin position="15"/>
        <end position="33"/>
    </location>
</feature>
<keyword evidence="9" id="KW-0472">Membrane</keyword>
<keyword evidence="12" id="KW-1185">Reference proteome</keyword>
<evidence type="ECO:0000259" key="10">
    <source>
        <dbReference type="Pfam" id="PF07730"/>
    </source>
</evidence>
<keyword evidence="8" id="KW-0902">Two-component regulatory system</keyword>
<evidence type="ECO:0000256" key="4">
    <source>
        <dbReference type="ARBA" id="ARBA00022679"/>
    </source>
</evidence>
<dbReference type="EMBL" id="AP027731">
    <property type="protein sequence ID" value="BDZ45168.1"/>
    <property type="molecule type" value="Genomic_DNA"/>
</dbReference>
<keyword evidence="6" id="KW-0418">Kinase</keyword>
<proteinExistence type="predicted"/>
<dbReference type="Gene3D" id="3.30.565.10">
    <property type="entry name" value="Histidine kinase-like ATPase, C-terminal domain"/>
    <property type="match status" value="1"/>
</dbReference>
<keyword evidence="3" id="KW-0597">Phosphoprotein</keyword>